<dbReference type="PROSITE" id="PS51257">
    <property type="entry name" value="PROKAR_LIPOPROTEIN"/>
    <property type="match status" value="1"/>
</dbReference>
<dbReference type="InterPro" id="IPR006665">
    <property type="entry name" value="OmpA-like"/>
</dbReference>
<feature type="domain" description="OmpA-like" evidence="3">
    <location>
        <begin position="76"/>
        <end position="201"/>
    </location>
</feature>
<keyword evidence="1" id="KW-0472">Membrane</keyword>
<sequence length="1360" mass="151810">MIKLSALNPVSVSVITVLSCNMSSFALAASLEHNMVRSSGISSNTEQQLVQKHFVLHALARVSDKEVEQTQTEQVAKEANFVKDSAIRFVSGKHFLTGSTKQEMDFIIGQLRGKKQLKLHFIGHADSQRLSPSAKKIYKTNQGLSEHRADIVAAYFRQQLGLKSDATTAVGRSNREPVASNATLAGMARNRRVEVIAVYVEEKTTTKTVIQAGPQRQLICDNPVLPQPAMAITLDGQPFASGDSANNADQQRCADVALKKMQLQLKYDPLEALPKLSIQHALTQSGNTLMMHLKGYSNYSSFIKYAEVLVMAPDDQQVLSKVSLNDNLEGKWRLPGNLLGMSLAYRLRVYDNSGRFDETVLNSADFRPKFAVEPEKVTGYLLTSYGKSQLEKQNIKVAGGTLTLYGEQVPEQHHVFFLGRVVAITRERKFVHQQIVRSGFHRAEVAVLDDDGNGTLIHRDLALPKSDWFYVAMADLTVGQNSHNGPVDLLNKTQHKDGELFAEGRLAGYITGKWQDEYQITARLDTREAPLNALLSNIHQKDPKSLFRRLEEQAHPSEFGDDSTTRDDAPSNGKLYLKIAKDDNQVLWGNFNTQISDTELSRIERGLYGLQAKYVSADVTQFGESTAGAELFVAEAETLPAYETHRATGGSLYYLQHQDIVIGSEQIAVEVRDKISGLVLVRRALVAGQDYDIDALQGRILLTKPLSSFEFDDLLVRAASLDNNPTYLIANYEYSAGFSQLNNLTYGGRISQWLNDKVQIGATVRQQKLDEYDDNLYGLDAIYRHSEHSYVKVEAAETQGIASALSTFNGGFSFDNTQSADTPTNAQGMRVEAASTWHELGLNNDGKVNVYWQKLQQGFAGLGQVNADEAQTAGVLLTWQATEDTQVKLKADENKVKARYHRQASELDIAHELTEQWQVSAGIRMDKREQLHAISSANALSVGQADEGQRTDVALQLQYNPKTDWLAYGFVQGTLDKEVTRQANDRIGFGGEVQISEAITLKGETSQGKQGFAAVAGVDYAYSASGNVYLNYQLDPDGDDLFNSRQQRQWVTGARHRFSDSTSVYGEQQFQKDDRQTGITHAYGVDHSINERWQVQVGFENGDIDLFEQGQLARDSVTLGLGYLHQGLRWSGALEYRQDSTDDEQRTNWLMRHNFTAKLSPDWRAQLRFDTAISESDVESDNSGLNSDFTEFQLGFAYRPIEVSPWSGMASVTYLEDLAPAQQLNGIGLDSTPQQRSTVWSVDVNYRLTSRWRVGAKFAQRTGEVRLERDAGPWFDSTAQLHVLRADYHLAHSWDATLEWRNLSVERAQDERSGALAAIHRHVGEHMKVGIGYNFTEFSDDLTDFDYDSKGWFINLTGKF</sequence>
<evidence type="ECO:0000259" key="3">
    <source>
        <dbReference type="PROSITE" id="PS51123"/>
    </source>
</evidence>
<evidence type="ECO:0000256" key="1">
    <source>
        <dbReference type="PROSITE-ProRule" id="PRU00473"/>
    </source>
</evidence>
<dbReference type="Proteomes" id="UP000307217">
    <property type="component" value="Unassembled WGS sequence"/>
</dbReference>
<organism evidence="4 5">
    <name type="scientific">Pseudoalteromonas aurantia</name>
    <dbReference type="NCBI Taxonomy" id="43654"/>
    <lineage>
        <taxon>Bacteria</taxon>
        <taxon>Pseudomonadati</taxon>
        <taxon>Pseudomonadota</taxon>
        <taxon>Gammaproteobacteria</taxon>
        <taxon>Alteromonadales</taxon>
        <taxon>Pseudoalteromonadaceae</taxon>
        <taxon>Pseudoalteromonas</taxon>
    </lineage>
</organism>
<dbReference type="OrthoDB" id="28717at2"/>
<dbReference type="SUPFAM" id="SSF103088">
    <property type="entry name" value="OmpA-like"/>
    <property type="match status" value="1"/>
</dbReference>
<feature type="chain" id="PRO_5024304349" description="OmpA-like domain-containing protein" evidence="2">
    <location>
        <begin position="29"/>
        <end position="1360"/>
    </location>
</feature>
<reference evidence="4 5" key="1">
    <citation type="submission" date="2018-01" db="EMBL/GenBank/DDBJ databases">
        <authorList>
            <person name="Paulsen S."/>
            <person name="Gram L.K."/>
        </authorList>
    </citation>
    <scope>NUCLEOTIDE SEQUENCE [LARGE SCALE GENOMIC DNA]</scope>
    <source>
        <strain evidence="4 5">S3790</strain>
    </source>
</reference>
<dbReference type="SUPFAM" id="SSF56935">
    <property type="entry name" value="Porins"/>
    <property type="match status" value="2"/>
</dbReference>
<proteinExistence type="predicted"/>
<dbReference type="CDD" id="cd07185">
    <property type="entry name" value="OmpA_C-like"/>
    <property type="match status" value="1"/>
</dbReference>
<dbReference type="GO" id="GO:0016020">
    <property type="term" value="C:membrane"/>
    <property type="evidence" value="ECO:0007669"/>
    <property type="project" value="UniProtKB-UniRule"/>
</dbReference>
<keyword evidence="2" id="KW-0732">Signal</keyword>
<comment type="caution">
    <text evidence="4">The sequence shown here is derived from an EMBL/GenBank/DDBJ whole genome shotgun (WGS) entry which is preliminary data.</text>
</comment>
<dbReference type="InterPro" id="IPR050330">
    <property type="entry name" value="Bact_OuterMem_StrucFunc"/>
</dbReference>
<dbReference type="PANTHER" id="PTHR30329:SF21">
    <property type="entry name" value="LIPOPROTEIN YIAD-RELATED"/>
    <property type="match status" value="1"/>
</dbReference>
<dbReference type="Gene3D" id="3.30.1330.60">
    <property type="entry name" value="OmpA-like domain"/>
    <property type="match status" value="1"/>
</dbReference>
<evidence type="ECO:0000313" key="5">
    <source>
        <dbReference type="Proteomes" id="UP000307217"/>
    </source>
</evidence>
<feature type="signal peptide" evidence="2">
    <location>
        <begin position="1"/>
        <end position="28"/>
    </location>
</feature>
<accession>A0A5S3VBB7</accession>
<dbReference type="RefSeq" id="WP_138591021.1">
    <property type="nucleotide sequence ID" value="NZ_PNBX01000023.1"/>
</dbReference>
<dbReference type="PANTHER" id="PTHR30329">
    <property type="entry name" value="STATOR ELEMENT OF FLAGELLAR MOTOR COMPLEX"/>
    <property type="match status" value="1"/>
</dbReference>
<protein>
    <recommendedName>
        <fullName evidence="3">OmpA-like domain-containing protein</fullName>
    </recommendedName>
</protein>
<dbReference type="PROSITE" id="PS51123">
    <property type="entry name" value="OMPA_2"/>
    <property type="match status" value="1"/>
</dbReference>
<evidence type="ECO:0000256" key="2">
    <source>
        <dbReference type="SAM" id="SignalP"/>
    </source>
</evidence>
<dbReference type="Pfam" id="PF00691">
    <property type="entry name" value="OmpA"/>
    <property type="match status" value="1"/>
</dbReference>
<reference evidence="5" key="2">
    <citation type="submission" date="2019-06" db="EMBL/GenBank/DDBJ databases">
        <title>Co-occurence of chitin degradation, pigmentation and bioactivity in marine Pseudoalteromonas.</title>
        <authorList>
            <person name="Sonnenschein E.C."/>
            <person name="Bech P.K."/>
        </authorList>
    </citation>
    <scope>NUCLEOTIDE SEQUENCE [LARGE SCALE GENOMIC DNA]</scope>
    <source>
        <strain evidence="5">S3790</strain>
    </source>
</reference>
<gene>
    <name evidence="4" type="ORF">CWC19_06355</name>
</gene>
<dbReference type="InterPro" id="IPR036737">
    <property type="entry name" value="OmpA-like_sf"/>
</dbReference>
<name>A0A5S3VBB7_9GAMM</name>
<evidence type="ECO:0000313" key="4">
    <source>
        <dbReference type="EMBL" id="TMO69189.1"/>
    </source>
</evidence>
<dbReference type="EMBL" id="PNBX01000023">
    <property type="protein sequence ID" value="TMO69189.1"/>
    <property type="molecule type" value="Genomic_DNA"/>
</dbReference>